<protein>
    <submittedName>
        <fullName evidence="3">Putative F420-dependent oxidoreductase</fullName>
    </submittedName>
</protein>
<evidence type="ECO:0000256" key="1">
    <source>
        <dbReference type="ARBA" id="ARBA00023002"/>
    </source>
</evidence>
<evidence type="ECO:0000313" key="3">
    <source>
        <dbReference type="EMBL" id="NYE14691.1"/>
    </source>
</evidence>
<gene>
    <name evidence="3" type="ORF">BJ999_004987</name>
</gene>
<dbReference type="NCBIfam" id="TIGR03841">
    <property type="entry name" value="F420_Rv3093c"/>
    <property type="match status" value="1"/>
</dbReference>
<dbReference type="Pfam" id="PF00296">
    <property type="entry name" value="Bac_luciferase"/>
    <property type="match status" value="1"/>
</dbReference>
<feature type="domain" description="Luciferase-like" evidence="2">
    <location>
        <begin position="15"/>
        <end position="298"/>
    </location>
</feature>
<name>A0A7Y9KEQ8_9ACTN</name>
<keyword evidence="1" id="KW-0560">Oxidoreductase</keyword>
<dbReference type="InterPro" id="IPR011251">
    <property type="entry name" value="Luciferase-like_dom"/>
</dbReference>
<dbReference type="PANTHER" id="PTHR43244">
    <property type="match status" value="1"/>
</dbReference>
<sequence length="329" mass="35219">MTAIRWAVNLPLPGRALRDHRELIEALPGLGYADVWTGEGGGIDAFTPLAAAAAWQPALGVGTGVVPVFTRGPVVLAQTAAALSELAAERVMLGLGTSVPAHVTALNDIPFAKPVARLRDTVRFLKTALRGDPVDEEYETFAVRGYRPPPPAVRPPKIILGALRPRMVRLGLTEGDGVITNVLGAGDLERVLAEAGPRPPDKEIVVKLFVCPTEDAAHARRTGRAFLGWILNQAPYRAFHDWLGHGDRLAESRALYDSGDGTAAGLALPDDFVDALWIHGSPDQCRRQIARFVRPGVTSVLLFVAPTPELLTGRHALPDVLARLRPDGA</sequence>
<dbReference type="InterPro" id="IPR050564">
    <property type="entry name" value="F420-G6PD/mer"/>
</dbReference>
<evidence type="ECO:0000313" key="4">
    <source>
        <dbReference type="Proteomes" id="UP000591272"/>
    </source>
</evidence>
<dbReference type="Proteomes" id="UP000591272">
    <property type="component" value="Unassembled WGS sequence"/>
</dbReference>
<dbReference type="GO" id="GO:0016705">
    <property type="term" value="F:oxidoreductase activity, acting on paired donors, with incorporation or reduction of molecular oxygen"/>
    <property type="evidence" value="ECO:0007669"/>
    <property type="project" value="InterPro"/>
</dbReference>
<dbReference type="AlphaFoldDB" id="A0A7Y9KEQ8"/>
<organism evidence="3 4">
    <name type="scientific">Actinomadura citrea</name>
    <dbReference type="NCBI Taxonomy" id="46158"/>
    <lineage>
        <taxon>Bacteria</taxon>
        <taxon>Bacillati</taxon>
        <taxon>Actinomycetota</taxon>
        <taxon>Actinomycetes</taxon>
        <taxon>Streptosporangiales</taxon>
        <taxon>Thermomonosporaceae</taxon>
        <taxon>Actinomadura</taxon>
    </lineage>
</organism>
<dbReference type="RefSeq" id="WP_179835528.1">
    <property type="nucleotide sequence ID" value="NZ_BMRD01000010.1"/>
</dbReference>
<accession>A0A7Y9KEQ8</accession>
<dbReference type="Gene3D" id="3.20.20.30">
    <property type="entry name" value="Luciferase-like domain"/>
    <property type="match status" value="1"/>
</dbReference>
<evidence type="ECO:0000259" key="2">
    <source>
        <dbReference type="Pfam" id="PF00296"/>
    </source>
</evidence>
<proteinExistence type="predicted"/>
<reference evidence="3 4" key="1">
    <citation type="submission" date="2020-07" db="EMBL/GenBank/DDBJ databases">
        <title>Sequencing the genomes of 1000 actinobacteria strains.</title>
        <authorList>
            <person name="Klenk H.-P."/>
        </authorList>
    </citation>
    <scope>NUCLEOTIDE SEQUENCE [LARGE SCALE GENOMIC DNA]</scope>
    <source>
        <strain evidence="3 4">DSM 43461</strain>
    </source>
</reference>
<keyword evidence="4" id="KW-1185">Reference proteome</keyword>
<dbReference type="EMBL" id="JACCBT010000001">
    <property type="protein sequence ID" value="NYE14691.1"/>
    <property type="molecule type" value="Genomic_DNA"/>
</dbReference>
<dbReference type="PANTHER" id="PTHR43244:SF1">
    <property type="entry name" value="5,10-METHYLENETETRAHYDROMETHANOPTERIN REDUCTASE"/>
    <property type="match status" value="1"/>
</dbReference>
<dbReference type="SUPFAM" id="SSF51679">
    <property type="entry name" value="Bacterial luciferase-like"/>
    <property type="match status" value="1"/>
</dbReference>
<dbReference type="InterPro" id="IPR036661">
    <property type="entry name" value="Luciferase-like_sf"/>
</dbReference>
<comment type="caution">
    <text evidence="3">The sequence shown here is derived from an EMBL/GenBank/DDBJ whole genome shotgun (WGS) entry which is preliminary data.</text>
</comment>
<dbReference type="InterPro" id="IPR022526">
    <property type="entry name" value="F420_Rv3093c"/>
</dbReference>